<keyword evidence="1" id="KW-0472">Membrane</keyword>
<proteinExistence type="predicted"/>
<name>A0AAJ6NIK9_9GAMM</name>
<evidence type="ECO:0000313" key="3">
    <source>
        <dbReference type="Proteomes" id="UP001199528"/>
    </source>
</evidence>
<organism evidence="2 3">
    <name type="scientific">Acinetobacter vivianii</name>
    <dbReference type="NCBI Taxonomy" id="1776742"/>
    <lineage>
        <taxon>Bacteria</taxon>
        <taxon>Pseudomonadati</taxon>
        <taxon>Pseudomonadota</taxon>
        <taxon>Gammaproteobacteria</taxon>
        <taxon>Moraxellales</taxon>
        <taxon>Moraxellaceae</taxon>
        <taxon>Acinetobacter</taxon>
    </lineage>
</organism>
<dbReference type="AlphaFoldDB" id="A0AAJ6NIK9"/>
<reference evidence="2" key="2">
    <citation type="submission" date="2023-02" db="EMBL/GenBank/DDBJ databases">
        <authorList>
            <person name="Huang Y."/>
            <person name="Zhang Y."/>
            <person name="Zhang T."/>
            <person name="Wang J."/>
        </authorList>
    </citation>
    <scope>NUCLEOTIDE SEQUENCE</scope>
    <source>
        <strain evidence="2">KJ-1</strain>
    </source>
</reference>
<feature type="transmembrane region" description="Helical" evidence="1">
    <location>
        <begin position="55"/>
        <end position="73"/>
    </location>
</feature>
<dbReference type="KEGG" id="aviv:LF296_17700"/>
<keyword evidence="1" id="KW-0812">Transmembrane</keyword>
<dbReference type="PROSITE" id="PS51257">
    <property type="entry name" value="PROKAR_LIPOPROTEIN"/>
    <property type="match status" value="1"/>
</dbReference>
<dbReference type="Proteomes" id="UP001199528">
    <property type="component" value="Chromosome"/>
</dbReference>
<dbReference type="Pfam" id="PF11391">
    <property type="entry name" value="DUF2798"/>
    <property type="match status" value="1"/>
</dbReference>
<dbReference type="EMBL" id="CP085083">
    <property type="protein sequence ID" value="WDZ51097.1"/>
    <property type="molecule type" value="Genomic_DNA"/>
</dbReference>
<protein>
    <submittedName>
        <fullName evidence="2">DUF2798 domain-containing protein</fullName>
    </submittedName>
</protein>
<accession>A0AAJ6NIK9</accession>
<reference evidence="2" key="1">
    <citation type="journal article" date="2022" name="Front Environ Sci">
        <title>Complete genome sequence analysis of a novel alkane-degrading bacterial strain, Acinetobacter vivianii KJ-1, and its diesel degradation ability.</title>
        <authorList>
            <person name="Zhang Y."/>
            <person name="Song F."/>
            <person name="Wang J."/>
            <person name="Zhao Q."/>
            <person name="Zheng L."/>
            <person name="Wang Z."/>
            <person name="Zhang X."/>
            <person name="Gao Y."/>
            <person name="Chen G."/>
            <person name="Huang Y."/>
        </authorList>
    </citation>
    <scope>NUCLEOTIDE SEQUENCE</scope>
    <source>
        <strain evidence="2">KJ-1</strain>
    </source>
</reference>
<gene>
    <name evidence="2" type="ORF">LF296_17700</name>
</gene>
<feature type="transmembrane region" description="Helical" evidence="1">
    <location>
        <begin position="12"/>
        <end position="35"/>
    </location>
</feature>
<evidence type="ECO:0000313" key="2">
    <source>
        <dbReference type="EMBL" id="WDZ51097.1"/>
    </source>
</evidence>
<keyword evidence="1" id="KW-1133">Transmembrane helix</keyword>
<dbReference type="InterPro" id="IPR021529">
    <property type="entry name" value="DUF2798"/>
</dbReference>
<sequence length="86" mass="9857">MKTSKPFIRKLPAQYAAWIIPFFLSCLMSGTLSFANLLMNLGFSTALINQWLSTWMVSWVIAYPLVLIFLPLVRRLTSLIVEMPPH</sequence>
<evidence type="ECO:0000256" key="1">
    <source>
        <dbReference type="SAM" id="Phobius"/>
    </source>
</evidence>